<reference evidence="4" key="1">
    <citation type="journal article" date="2022" name="IScience">
        <title>Evolution of zygomycete secretomes and the origins of terrestrial fungal ecologies.</title>
        <authorList>
            <person name="Chang Y."/>
            <person name="Wang Y."/>
            <person name="Mondo S."/>
            <person name="Ahrendt S."/>
            <person name="Andreopoulos W."/>
            <person name="Barry K."/>
            <person name="Beard J."/>
            <person name="Benny G.L."/>
            <person name="Blankenship S."/>
            <person name="Bonito G."/>
            <person name="Cuomo C."/>
            <person name="Desiro A."/>
            <person name="Gervers K.A."/>
            <person name="Hundley H."/>
            <person name="Kuo A."/>
            <person name="LaButti K."/>
            <person name="Lang B.F."/>
            <person name="Lipzen A."/>
            <person name="O'Donnell K."/>
            <person name="Pangilinan J."/>
            <person name="Reynolds N."/>
            <person name="Sandor L."/>
            <person name="Smith M.E."/>
            <person name="Tsang A."/>
            <person name="Grigoriev I.V."/>
            <person name="Stajich J.E."/>
            <person name="Spatafora J.W."/>
        </authorList>
    </citation>
    <scope>NUCLEOTIDE SEQUENCE</scope>
    <source>
        <strain evidence="4">RSA 2281</strain>
    </source>
</reference>
<dbReference type="GO" id="GO:0005769">
    <property type="term" value="C:early endosome"/>
    <property type="evidence" value="ECO:0007669"/>
    <property type="project" value="TreeGrafter"/>
</dbReference>
<organism evidence="4 5">
    <name type="scientific">Phascolomyces articulosus</name>
    <dbReference type="NCBI Taxonomy" id="60185"/>
    <lineage>
        <taxon>Eukaryota</taxon>
        <taxon>Fungi</taxon>
        <taxon>Fungi incertae sedis</taxon>
        <taxon>Mucoromycota</taxon>
        <taxon>Mucoromycotina</taxon>
        <taxon>Mucoromycetes</taxon>
        <taxon>Mucorales</taxon>
        <taxon>Lichtheimiaceae</taxon>
        <taxon>Phascolomyces</taxon>
    </lineage>
</organism>
<dbReference type="PANTHER" id="PTHR21448:SF0">
    <property type="entry name" value="PROTEIN PHOSPHATASE 1 REGULATORY SUBUNIT 21"/>
    <property type="match status" value="1"/>
</dbReference>
<dbReference type="InterPro" id="IPR049372">
    <property type="entry name" value="PPP1R21_C"/>
</dbReference>
<reference evidence="4" key="2">
    <citation type="submission" date="2023-02" db="EMBL/GenBank/DDBJ databases">
        <authorList>
            <consortium name="DOE Joint Genome Institute"/>
            <person name="Mondo S.J."/>
            <person name="Chang Y."/>
            <person name="Wang Y."/>
            <person name="Ahrendt S."/>
            <person name="Andreopoulos W."/>
            <person name="Barry K."/>
            <person name="Beard J."/>
            <person name="Benny G.L."/>
            <person name="Blankenship S."/>
            <person name="Bonito G."/>
            <person name="Cuomo C."/>
            <person name="Desiro A."/>
            <person name="Gervers K.A."/>
            <person name="Hundley H."/>
            <person name="Kuo A."/>
            <person name="LaButti K."/>
            <person name="Lang B.F."/>
            <person name="Lipzen A."/>
            <person name="O'Donnell K."/>
            <person name="Pangilinan J."/>
            <person name="Reynolds N."/>
            <person name="Sandor L."/>
            <person name="Smith M.W."/>
            <person name="Tsang A."/>
            <person name="Grigoriev I.V."/>
            <person name="Stajich J.E."/>
            <person name="Spatafora J.W."/>
        </authorList>
    </citation>
    <scope>NUCLEOTIDE SEQUENCE</scope>
    <source>
        <strain evidence="4">RSA 2281</strain>
    </source>
</reference>
<feature type="domain" description="Protein phosphatase 1 regulatory subunit 21 N-terminal" evidence="3">
    <location>
        <begin position="20"/>
        <end position="134"/>
    </location>
</feature>
<feature type="compositionally biased region" description="Acidic residues" evidence="2">
    <location>
        <begin position="453"/>
        <end position="464"/>
    </location>
</feature>
<dbReference type="InterPro" id="IPR019343">
    <property type="entry name" value="PPP1R21_N"/>
</dbReference>
<keyword evidence="5" id="KW-1185">Reference proteome</keyword>
<keyword evidence="1" id="KW-0175">Coiled coil</keyword>
<accession>A0AAD5PF72</accession>
<dbReference type="SMART" id="SM01254">
    <property type="entry name" value="KLRAQ"/>
    <property type="match status" value="1"/>
</dbReference>
<feature type="coiled-coil region" evidence="1">
    <location>
        <begin position="12"/>
        <end position="81"/>
    </location>
</feature>
<evidence type="ECO:0000259" key="3">
    <source>
        <dbReference type="SMART" id="SM01254"/>
    </source>
</evidence>
<dbReference type="EMBL" id="JAIXMP010000015">
    <property type="protein sequence ID" value="KAI9261655.1"/>
    <property type="molecule type" value="Genomic_DNA"/>
</dbReference>
<comment type="caution">
    <text evidence="4">The sequence shown here is derived from an EMBL/GenBank/DDBJ whole genome shotgun (WGS) entry which is preliminary data.</text>
</comment>
<evidence type="ECO:0000313" key="4">
    <source>
        <dbReference type="EMBL" id="KAI9261655.1"/>
    </source>
</evidence>
<dbReference type="InterPro" id="IPR040024">
    <property type="entry name" value="PPP1R21"/>
</dbReference>
<gene>
    <name evidence="4" type="ORF">BDA99DRAFT_512026</name>
</gene>
<evidence type="ECO:0000256" key="2">
    <source>
        <dbReference type="SAM" id="MobiDB-lite"/>
    </source>
</evidence>
<feature type="compositionally biased region" description="Polar residues" evidence="2">
    <location>
        <begin position="491"/>
        <end position="502"/>
    </location>
</feature>
<sequence>MSAHAGAIPTSAEELQQKHQKLLQEYSRLKAQHTVLKKGLIKEQSTTTSLQGNVKEKEKELRKLQEQLDLLAFHNERLTKRIEAVQDGEQKGSHFSLLGGAVKKELEKSTQALDAANVDLAKKIEENERLHEELSENRHIYTEHVNGLHLQIQNFEKRIEELQVEISTTQKDRRDQTAVLKQEKSTLQTELESLKKELAEKTKLLKDQESNMKQDDVELRSEIESLRSILLAKLGDVEGHESSELPSLTQVIPACEALQVLEEQAKNYIYALREQTSLKGLPHEIAAKLKISSETWSEQTQALVKRVEESEARTKEILTSKQQGDEKSVEHIAMLEKTIEQLRVELNDQRDHERIVQLEQENIRLEEQIKKQANDLVTIQQELNTTKATNERLENEAKEITSKTTDDKETQVDLTPQVVDTKPSSQEEKQKEVEEEEDESFVYPPDKSQENNKEEEEEEEEDEVFVYRGEDAPEDVSNTMDGNPEPHSEESPITTTTTNGEVNQEEKQKQTNGIVKSESSDSQARMFELESYYESQVRQLTDKLQLADSKAVRFAKMVDTLKDRLTTETEENHRLIGETERLQKELNKTQELLDTTEKNYQEQLREMTEQYIAQMQQAQR</sequence>
<protein>
    <recommendedName>
        <fullName evidence="3">Protein phosphatase 1 regulatory subunit 21 N-terminal domain-containing protein</fullName>
    </recommendedName>
</protein>
<evidence type="ECO:0000256" key="1">
    <source>
        <dbReference type="SAM" id="Coils"/>
    </source>
</evidence>
<feature type="coiled-coil region" evidence="1">
    <location>
        <begin position="572"/>
        <end position="617"/>
    </location>
</feature>
<dbReference type="AlphaFoldDB" id="A0AAD5PF72"/>
<feature type="compositionally biased region" description="Basic and acidic residues" evidence="2">
    <location>
        <begin position="389"/>
        <end position="411"/>
    </location>
</feature>
<name>A0AAD5PF72_9FUNG</name>
<dbReference type="Pfam" id="PF21636">
    <property type="entry name" value="PPP1R21_C"/>
    <property type="match status" value="1"/>
</dbReference>
<dbReference type="GO" id="GO:0016020">
    <property type="term" value="C:membrane"/>
    <property type="evidence" value="ECO:0007669"/>
    <property type="project" value="TreeGrafter"/>
</dbReference>
<feature type="region of interest" description="Disordered" evidence="2">
    <location>
        <begin position="387"/>
        <end position="522"/>
    </location>
</feature>
<dbReference type="PANTHER" id="PTHR21448">
    <property type="entry name" value="SMOOTH MUSCLE MYOSIN HEAVY CHAIN-RELATED"/>
    <property type="match status" value="1"/>
</dbReference>
<dbReference type="Proteomes" id="UP001209540">
    <property type="component" value="Unassembled WGS sequence"/>
</dbReference>
<evidence type="ECO:0000313" key="5">
    <source>
        <dbReference type="Proteomes" id="UP001209540"/>
    </source>
</evidence>
<dbReference type="Pfam" id="PF10205">
    <property type="entry name" value="KLRAQ"/>
    <property type="match status" value="1"/>
</dbReference>
<proteinExistence type="predicted"/>
<feature type="coiled-coil region" evidence="1">
    <location>
        <begin position="106"/>
        <end position="211"/>
    </location>
</feature>